<comment type="caution">
    <text evidence="2">The sequence shown here is derived from an EMBL/GenBank/DDBJ whole genome shotgun (WGS) entry which is preliminary data.</text>
</comment>
<dbReference type="InterPro" id="IPR000182">
    <property type="entry name" value="GNAT_dom"/>
</dbReference>
<name>A0A0N0NHS5_9EURO</name>
<sequence>MASNEESETKTDASCTVEAVRSPQDLEGAVALFTAYTTALGIDLAFQDFASEMASMPGKYVPPKGELLLAKDATGQAIGCVALRPLPVHGEHVCEMKRLYVSPDGRGTGVGRKLAETIIEVAQNVGYREMRLDTLPSMSAALKLYAGLGFVDIPPYYDTPLEGTRFLSLKLPRTSIRT</sequence>
<dbReference type="Pfam" id="PF00583">
    <property type="entry name" value="Acetyltransf_1"/>
    <property type="match status" value="1"/>
</dbReference>
<dbReference type="Gene3D" id="3.40.630.30">
    <property type="match status" value="1"/>
</dbReference>
<protein>
    <submittedName>
        <fullName evidence="2">Putative N-acetyltransferase</fullName>
    </submittedName>
</protein>
<evidence type="ECO:0000259" key="1">
    <source>
        <dbReference type="PROSITE" id="PS51186"/>
    </source>
</evidence>
<dbReference type="EMBL" id="LFJN01000055">
    <property type="protein sequence ID" value="KPI34609.1"/>
    <property type="molecule type" value="Genomic_DNA"/>
</dbReference>
<dbReference type="SUPFAM" id="SSF55729">
    <property type="entry name" value="Acyl-CoA N-acyltransferases (Nat)"/>
    <property type="match status" value="1"/>
</dbReference>
<accession>A0A0N0NHS5</accession>
<dbReference type="InterPro" id="IPR016181">
    <property type="entry name" value="Acyl_CoA_acyltransferase"/>
</dbReference>
<keyword evidence="3" id="KW-1185">Reference proteome</keyword>
<dbReference type="VEuPathDB" id="FungiDB:AB675_4922"/>
<evidence type="ECO:0000313" key="2">
    <source>
        <dbReference type="EMBL" id="KPI34609.1"/>
    </source>
</evidence>
<dbReference type="OrthoDB" id="41532at2759"/>
<dbReference type="PANTHER" id="PTHR43305:SF1">
    <property type="entry name" value="FAMILY N-ACETYLTRANSFERASE, PUTATIVE (AFU_ORTHOLOGUE AFUA_2G01380)-RELATED"/>
    <property type="match status" value="1"/>
</dbReference>
<dbReference type="Proteomes" id="UP000038010">
    <property type="component" value="Unassembled WGS sequence"/>
</dbReference>
<dbReference type="AlphaFoldDB" id="A0A0N0NHS5"/>
<dbReference type="CDD" id="cd04301">
    <property type="entry name" value="NAT_SF"/>
    <property type="match status" value="1"/>
</dbReference>
<feature type="domain" description="N-acetyltransferase" evidence="1">
    <location>
        <begin position="15"/>
        <end position="174"/>
    </location>
</feature>
<reference evidence="2 3" key="1">
    <citation type="submission" date="2015-06" db="EMBL/GenBank/DDBJ databases">
        <title>Draft genome of the ant-associated black yeast Phialophora attae CBS 131958.</title>
        <authorList>
            <person name="Moreno L.F."/>
            <person name="Stielow B.J."/>
            <person name="de Hoog S."/>
            <person name="Vicente V.A."/>
            <person name="Weiss V.A."/>
            <person name="de Vries M."/>
            <person name="Cruz L.M."/>
            <person name="Souza E.M."/>
        </authorList>
    </citation>
    <scope>NUCLEOTIDE SEQUENCE [LARGE SCALE GENOMIC DNA]</scope>
    <source>
        <strain evidence="2 3">CBS 131958</strain>
    </source>
</reference>
<dbReference type="InterPro" id="IPR052777">
    <property type="entry name" value="Acetyltransferase_Enz"/>
</dbReference>
<dbReference type="PANTHER" id="PTHR43305">
    <property type="entry name" value="FAMILY N-ACETYLTRANSFERASE, PUTATIVE (AFU_ORTHOLOGUE AFUA_2G01380)-RELATED"/>
    <property type="match status" value="1"/>
</dbReference>
<dbReference type="PROSITE" id="PS51186">
    <property type="entry name" value="GNAT"/>
    <property type="match status" value="1"/>
</dbReference>
<dbReference type="STRING" id="1664694.A0A0N0NHS5"/>
<evidence type="ECO:0000313" key="3">
    <source>
        <dbReference type="Proteomes" id="UP000038010"/>
    </source>
</evidence>
<dbReference type="GeneID" id="28736974"/>
<keyword evidence="2" id="KW-0808">Transferase</keyword>
<dbReference type="RefSeq" id="XP_017994572.1">
    <property type="nucleotide sequence ID" value="XM_018145094.1"/>
</dbReference>
<proteinExistence type="predicted"/>
<organism evidence="2 3">
    <name type="scientific">Cyphellophora attinorum</name>
    <dbReference type="NCBI Taxonomy" id="1664694"/>
    <lineage>
        <taxon>Eukaryota</taxon>
        <taxon>Fungi</taxon>
        <taxon>Dikarya</taxon>
        <taxon>Ascomycota</taxon>
        <taxon>Pezizomycotina</taxon>
        <taxon>Eurotiomycetes</taxon>
        <taxon>Chaetothyriomycetidae</taxon>
        <taxon>Chaetothyriales</taxon>
        <taxon>Cyphellophoraceae</taxon>
        <taxon>Cyphellophora</taxon>
    </lineage>
</organism>
<gene>
    <name evidence="2" type="ORF">AB675_4922</name>
</gene>
<dbReference type="GO" id="GO:0016747">
    <property type="term" value="F:acyltransferase activity, transferring groups other than amino-acyl groups"/>
    <property type="evidence" value="ECO:0007669"/>
    <property type="project" value="InterPro"/>
</dbReference>